<comment type="similarity">
    <text evidence="4 9">Belongs to the NAD(P)-dependent epimerase/dehydratase family.</text>
</comment>
<evidence type="ECO:0000256" key="1">
    <source>
        <dbReference type="ARBA" id="ARBA00000083"/>
    </source>
</evidence>
<dbReference type="Gene3D" id="3.90.25.10">
    <property type="entry name" value="UDP-galactose 4-epimerase, domain 1"/>
    <property type="match status" value="1"/>
</dbReference>
<dbReference type="PANTHER" id="PTHR43725:SF47">
    <property type="entry name" value="UDP-GLUCOSE 4-EPIMERASE"/>
    <property type="match status" value="1"/>
</dbReference>
<dbReference type="InterPro" id="IPR016040">
    <property type="entry name" value="NAD(P)-bd_dom"/>
</dbReference>
<dbReference type="NCBIfam" id="TIGR01179">
    <property type="entry name" value="galE"/>
    <property type="match status" value="1"/>
</dbReference>
<keyword evidence="8 9" id="KW-0413">Isomerase</keyword>
<dbReference type="EC" id="5.1.3.2" evidence="5 9"/>
<keyword evidence="9" id="KW-0119">Carbohydrate metabolism</keyword>
<dbReference type="InterPro" id="IPR036291">
    <property type="entry name" value="NAD(P)-bd_dom_sf"/>
</dbReference>
<comment type="caution">
    <text evidence="11">The sequence shown here is derived from an EMBL/GenBank/DDBJ whole genome shotgun (WGS) entry which is preliminary data.</text>
</comment>
<dbReference type="NCBIfam" id="NF007956">
    <property type="entry name" value="PRK10675.1"/>
    <property type="match status" value="1"/>
</dbReference>
<evidence type="ECO:0000256" key="2">
    <source>
        <dbReference type="ARBA" id="ARBA00001911"/>
    </source>
</evidence>
<evidence type="ECO:0000256" key="3">
    <source>
        <dbReference type="ARBA" id="ARBA00004947"/>
    </source>
</evidence>
<protein>
    <recommendedName>
        <fullName evidence="6 9">UDP-glucose 4-epimerase</fullName>
        <ecNumber evidence="5 9">5.1.3.2</ecNumber>
    </recommendedName>
</protein>
<dbReference type="InterPro" id="IPR005886">
    <property type="entry name" value="UDP_G4E"/>
</dbReference>
<dbReference type="PANTHER" id="PTHR43725">
    <property type="entry name" value="UDP-GLUCOSE 4-EPIMERASE"/>
    <property type="match status" value="1"/>
</dbReference>
<dbReference type="Gene3D" id="3.40.50.720">
    <property type="entry name" value="NAD(P)-binding Rossmann-like Domain"/>
    <property type="match status" value="1"/>
</dbReference>
<feature type="domain" description="NAD(P)-binding" evidence="10">
    <location>
        <begin position="4"/>
        <end position="331"/>
    </location>
</feature>
<evidence type="ECO:0000313" key="12">
    <source>
        <dbReference type="Proteomes" id="UP001596422"/>
    </source>
</evidence>
<evidence type="ECO:0000256" key="7">
    <source>
        <dbReference type="ARBA" id="ARBA00023027"/>
    </source>
</evidence>
<dbReference type="RefSeq" id="WP_379907584.1">
    <property type="nucleotide sequence ID" value="NZ_JBHSWE010000001.1"/>
</dbReference>
<evidence type="ECO:0000256" key="6">
    <source>
        <dbReference type="ARBA" id="ARBA00018569"/>
    </source>
</evidence>
<dbReference type="GO" id="GO:0003978">
    <property type="term" value="F:UDP-glucose 4-epimerase activity"/>
    <property type="evidence" value="ECO:0007669"/>
    <property type="project" value="UniProtKB-EC"/>
</dbReference>
<comment type="cofactor">
    <cofactor evidence="2 9">
        <name>NAD(+)</name>
        <dbReference type="ChEBI" id="CHEBI:57540"/>
    </cofactor>
</comment>
<reference evidence="12" key="1">
    <citation type="journal article" date="2019" name="Int. J. Syst. Evol. Microbiol.">
        <title>The Global Catalogue of Microorganisms (GCM) 10K type strain sequencing project: providing services to taxonomists for standard genome sequencing and annotation.</title>
        <authorList>
            <consortium name="The Broad Institute Genomics Platform"/>
            <consortium name="The Broad Institute Genome Sequencing Center for Infectious Disease"/>
            <person name="Wu L."/>
            <person name="Ma J."/>
        </authorList>
    </citation>
    <scope>NUCLEOTIDE SEQUENCE [LARGE SCALE GENOMIC DNA]</scope>
    <source>
        <strain evidence="12">NBRC 111756</strain>
    </source>
</reference>
<evidence type="ECO:0000259" key="10">
    <source>
        <dbReference type="Pfam" id="PF16363"/>
    </source>
</evidence>
<dbReference type="CDD" id="cd05247">
    <property type="entry name" value="UDP_G4E_1_SDR_e"/>
    <property type="match status" value="1"/>
</dbReference>
<evidence type="ECO:0000256" key="9">
    <source>
        <dbReference type="RuleBase" id="RU366046"/>
    </source>
</evidence>
<accession>A0ABW1ZTI1</accession>
<comment type="catalytic activity">
    <reaction evidence="1 9">
        <text>UDP-alpha-D-glucose = UDP-alpha-D-galactose</text>
        <dbReference type="Rhea" id="RHEA:22168"/>
        <dbReference type="ChEBI" id="CHEBI:58885"/>
        <dbReference type="ChEBI" id="CHEBI:66914"/>
        <dbReference type="EC" id="5.1.3.2"/>
    </reaction>
</comment>
<keyword evidence="7 9" id="KW-0520">NAD</keyword>
<evidence type="ECO:0000313" key="11">
    <source>
        <dbReference type="EMBL" id="MFC6669037.1"/>
    </source>
</evidence>
<keyword evidence="12" id="KW-1185">Reference proteome</keyword>
<dbReference type="Pfam" id="PF16363">
    <property type="entry name" value="GDP_Man_Dehyd"/>
    <property type="match status" value="1"/>
</dbReference>
<sequence length="348" mass="37880">MNILVTGGAGYIGSHTLVDLLNAGHEVVMLDNYCNSSPLALERAAQIAVDCHRRAPQLHAVEGDVRDRALLDRLFAEFRIDGVIHFAGLKAVGESMAQPLAYYENNVTGTLTLCQAMQAAGVFNLVFSSSATVYGEPAEMPIREDFATGVPANPYGRSKLMVETLLQDLAHSDPRWAIALLRYFNPAGAHASGLLGEDPQGVPNNLVPYISQVAIGKREKLFVFGGDFPTRDGTGVRDYIHVVDLALGHLAALNWIQTHRGVGIWNLGTGRGYSVLEMVRAFEAASGQVVPYEIVARRPGDIAECWAAPHRAERELGWKAVRGVEEMMADTWRWQSMNPIGYGKPGDA</sequence>
<dbReference type="Proteomes" id="UP001596422">
    <property type="component" value="Unassembled WGS sequence"/>
</dbReference>
<comment type="subunit">
    <text evidence="9">Homodimer.</text>
</comment>
<name>A0ABW1ZTI1_9GAMM</name>
<evidence type="ECO:0000256" key="8">
    <source>
        <dbReference type="ARBA" id="ARBA00023235"/>
    </source>
</evidence>
<proteinExistence type="inferred from homology"/>
<gene>
    <name evidence="11" type="primary">galE</name>
    <name evidence="11" type="ORF">ACFQDL_02105</name>
</gene>
<evidence type="ECO:0000256" key="4">
    <source>
        <dbReference type="ARBA" id="ARBA00007637"/>
    </source>
</evidence>
<dbReference type="SUPFAM" id="SSF51735">
    <property type="entry name" value="NAD(P)-binding Rossmann-fold domains"/>
    <property type="match status" value="1"/>
</dbReference>
<dbReference type="EMBL" id="JBHSWE010000001">
    <property type="protein sequence ID" value="MFC6669037.1"/>
    <property type="molecule type" value="Genomic_DNA"/>
</dbReference>
<organism evidence="11 12">
    <name type="scientific">Marinobacterium aestuariivivens</name>
    <dbReference type="NCBI Taxonomy" id="1698799"/>
    <lineage>
        <taxon>Bacteria</taxon>
        <taxon>Pseudomonadati</taxon>
        <taxon>Pseudomonadota</taxon>
        <taxon>Gammaproteobacteria</taxon>
        <taxon>Oceanospirillales</taxon>
        <taxon>Oceanospirillaceae</taxon>
        <taxon>Marinobacterium</taxon>
    </lineage>
</organism>
<comment type="pathway">
    <text evidence="3 9">Carbohydrate metabolism; galactose metabolism.</text>
</comment>
<evidence type="ECO:0000256" key="5">
    <source>
        <dbReference type="ARBA" id="ARBA00013189"/>
    </source>
</evidence>